<name>A0A3S4V3G0_9ACTN</name>
<dbReference type="GO" id="GO:0006402">
    <property type="term" value="P:mRNA catabolic process"/>
    <property type="evidence" value="ECO:0007669"/>
    <property type="project" value="TreeGrafter"/>
</dbReference>
<dbReference type="AlphaFoldDB" id="A0A3S4V3G0"/>
<keyword evidence="2" id="KW-1277">Toxin-antitoxin system</keyword>
<dbReference type="EMBL" id="LR134473">
    <property type="protein sequence ID" value="VEI03878.1"/>
    <property type="molecule type" value="Genomic_DNA"/>
</dbReference>
<evidence type="ECO:0000313" key="3">
    <source>
        <dbReference type="EMBL" id="VEI03878.1"/>
    </source>
</evidence>
<dbReference type="EC" id="3.1.-.-" evidence="3"/>
<dbReference type="Proteomes" id="UP000277858">
    <property type="component" value="Chromosome"/>
</dbReference>
<dbReference type="RefSeq" id="WP_028703984.1">
    <property type="nucleotide sequence ID" value="NZ_LR134473.1"/>
</dbReference>
<evidence type="ECO:0000313" key="4">
    <source>
        <dbReference type="Proteomes" id="UP000277858"/>
    </source>
</evidence>
<dbReference type="GO" id="GO:0016075">
    <property type="term" value="P:rRNA catabolic process"/>
    <property type="evidence" value="ECO:0007669"/>
    <property type="project" value="TreeGrafter"/>
</dbReference>
<dbReference type="InterPro" id="IPR011067">
    <property type="entry name" value="Plasmid_toxin/cell-grow_inhib"/>
</dbReference>
<organism evidence="3 4">
    <name type="scientific">Acidipropionibacterium jensenii</name>
    <dbReference type="NCBI Taxonomy" id="1749"/>
    <lineage>
        <taxon>Bacteria</taxon>
        <taxon>Bacillati</taxon>
        <taxon>Actinomycetota</taxon>
        <taxon>Actinomycetes</taxon>
        <taxon>Propionibacteriales</taxon>
        <taxon>Propionibacteriaceae</taxon>
        <taxon>Acidipropionibacterium</taxon>
    </lineage>
</organism>
<dbReference type="SUPFAM" id="SSF50118">
    <property type="entry name" value="Cell growth inhibitor/plasmid maintenance toxic component"/>
    <property type="match status" value="1"/>
</dbReference>
<protein>
    <submittedName>
        <fullName evidence="3">mRNA interferase MazF</fullName>
        <ecNumber evidence="3">3.1.-.-</ecNumber>
    </submittedName>
</protein>
<keyword evidence="4" id="KW-1185">Reference proteome</keyword>
<dbReference type="GO" id="GO:0016787">
    <property type="term" value="F:hydrolase activity"/>
    <property type="evidence" value="ECO:0007669"/>
    <property type="project" value="UniProtKB-KW"/>
</dbReference>
<dbReference type="GO" id="GO:0004521">
    <property type="term" value="F:RNA endonuclease activity"/>
    <property type="evidence" value="ECO:0007669"/>
    <property type="project" value="TreeGrafter"/>
</dbReference>
<gene>
    <name evidence="3" type="primary">mazF</name>
    <name evidence="3" type="ORF">NCTC13652_02092</name>
</gene>
<evidence type="ECO:0000256" key="1">
    <source>
        <dbReference type="ARBA" id="ARBA00007521"/>
    </source>
</evidence>
<dbReference type="OrthoDB" id="9808744at2"/>
<dbReference type="Gene3D" id="2.30.30.110">
    <property type="match status" value="1"/>
</dbReference>
<accession>A0A3S4V3G0</accession>
<dbReference type="GO" id="GO:0003677">
    <property type="term" value="F:DNA binding"/>
    <property type="evidence" value="ECO:0007669"/>
    <property type="project" value="InterPro"/>
</dbReference>
<dbReference type="InterPro" id="IPR003477">
    <property type="entry name" value="PemK-like"/>
</dbReference>
<comment type="similarity">
    <text evidence="1">Belongs to the PemK/MazF family.</text>
</comment>
<dbReference type="STRING" id="1122997.GCA_000425285_02155"/>
<evidence type="ECO:0000256" key="2">
    <source>
        <dbReference type="ARBA" id="ARBA00022649"/>
    </source>
</evidence>
<sequence>MPDLSPGDIVWVFLDPVVGREQSGRRPAVVVSSRGHLLIADTLVIVVPVTSVDRGWSNHIPLRPDALQCRSWAMNEQLRTISREHVVGRAGRVDPATLAEIRRWITDFVDE</sequence>
<reference evidence="3 4" key="1">
    <citation type="submission" date="2018-12" db="EMBL/GenBank/DDBJ databases">
        <authorList>
            <consortium name="Pathogen Informatics"/>
        </authorList>
    </citation>
    <scope>NUCLEOTIDE SEQUENCE [LARGE SCALE GENOMIC DNA]</scope>
    <source>
        <strain evidence="3 4">NCTC13652</strain>
    </source>
</reference>
<dbReference type="PANTHER" id="PTHR33988">
    <property type="entry name" value="ENDORIBONUCLEASE MAZF-RELATED"/>
    <property type="match status" value="1"/>
</dbReference>
<proteinExistence type="inferred from homology"/>
<dbReference type="Pfam" id="PF02452">
    <property type="entry name" value="PemK_toxin"/>
    <property type="match status" value="1"/>
</dbReference>
<keyword evidence="3" id="KW-0378">Hydrolase</keyword>